<sequence>PRKKRRSGAYHATPEHDLAAVLGGFMLSGISGERLTPQTEHASTMGRRSQKSPSDTPSGARDIGAQFQWLSQPKMATPGSITAMEAPLAIHRPKHPR</sequence>
<feature type="non-terminal residue" evidence="2">
    <location>
        <position position="97"/>
    </location>
</feature>
<evidence type="ECO:0000313" key="3">
    <source>
        <dbReference type="Proteomes" id="UP001295444"/>
    </source>
</evidence>
<gene>
    <name evidence="2" type="ORF">PECUL_23A037449</name>
</gene>
<evidence type="ECO:0000313" key="2">
    <source>
        <dbReference type="EMBL" id="CAH2319748.1"/>
    </source>
</evidence>
<protein>
    <submittedName>
        <fullName evidence="2">Uncharacterized protein</fullName>
    </submittedName>
</protein>
<dbReference type="EMBL" id="OW240921">
    <property type="protein sequence ID" value="CAH2319748.1"/>
    <property type="molecule type" value="Genomic_DNA"/>
</dbReference>
<feature type="non-terminal residue" evidence="2">
    <location>
        <position position="1"/>
    </location>
</feature>
<feature type="region of interest" description="Disordered" evidence="1">
    <location>
        <begin position="31"/>
        <end position="61"/>
    </location>
</feature>
<accession>A0AAD1T5W1</accession>
<evidence type="ECO:0000256" key="1">
    <source>
        <dbReference type="SAM" id="MobiDB-lite"/>
    </source>
</evidence>
<dbReference type="Proteomes" id="UP001295444">
    <property type="component" value="Chromosome 10"/>
</dbReference>
<proteinExistence type="predicted"/>
<keyword evidence="3" id="KW-1185">Reference proteome</keyword>
<organism evidence="2 3">
    <name type="scientific">Pelobates cultripes</name>
    <name type="common">Western spadefoot toad</name>
    <dbReference type="NCBI Taxonomy" id="61616"/>
    <lineage>
        <taxon>Eukaryota</taxon>
        <taxon>Metazoa</taxon>
        <taxon>Chordata</taxon>
        <taxon>Craniata</taxon>
        <taxon>Vertebrata</taxon>
        <taxon>Euteleostomi</taxon>
        <taxon>Amphibia</taxon>
        <taxon>Batrachia</taxon>
        <taxon>Anura</taxon>
        <taxon>Pelobatoidea</taxon>
        <taxon>Pelobatidae</taxon>
        <taxon>Pelobates</taxon>
    </lineage>
</organism>
<reference evidence="2" key="1">
    <citation type="submission" date="2022-03" db="EMBL/GenBank/DDBJ databases">
        <authorList>
            <person name="Alioto T."/>
            <person name="Alioto T."/>
            <person name="Gomez Garrido J."/>
        </authorList>
    </citation>
    <scope>NUCLEOTIDE SEQUENCE</scope>
</reference>
<name>A0AAD1T5W1_PELCU</name>
<dbReference type="AlphaFoldDB" id="A0AAD1T5W1"/>